<sequence>MKRVRLSEPNGLRQDRQFRVTTTFSTLFARGLGYFGRFLYPNLSRRVWLRIPN</sequence>
<proteinExistence type="predicted"/>
<dbReference type="RefSeq" id="WP_182979379.1">
    <property type="nucleotide sequence ID" value="NZ_BAABGB010000005.1"/>
</dbReference>
<dbReference type="AlphaFoldDB" id="A0A7W4J1M6"/>
<dbReference type="Proteomes" id="UP000577891">
    <property type="component" value="Unassembled WGS sequence"/>
</dbReference>
<reference evidence="1 2" key="1">
    <citation type="submission" date="2020-04" db="EMBL/GenBank/DDBJ databases">
        <title>Description of novel Gluconacetobacter.</title>
        <authorList>
            <person name="Sombolestani A."/>
        </authorList>
    </citation>
    <scope>NUCLEOTIDE SEQUENCE [LARGE SCALE GENOMIC DNA]</scope>
    <source>
        <strain evidence="1 2">LMG 27724</strain>
    </source>
</reference>
<gene>
    <name evidence="1" type="ORF">HLH35_12110</name>
</gene>
<dbReference type="EMBL" id="JABEQE010000010">
    <property type="protein sequence ID" value="MBB2172853.1"/>
    <property type="molecule type" value="Genomic_DNA"/>
</dbReference>
<name>A0A7W4J1M6_9PROT</name>
<keyword evidence="2" id="KW-1185">Reference proteome</keyword>
<organism evidence="1 2">
    <name type="scientific">Gluconacetobacter asukensis</name>
    <dbReference type="NCBI Taxonomy" id="1017181"/>
    <lineage>
        <taxon>Bacteria</taxon>
        <taxon>Pseudomonadati</taxon>
        <taxon>Pseudomonadota</taxon>
        <taxon>Alphaproteobacteria</taxon>
        <taxon>Acetobacterales</taxon>
        <taxon>Acetobacteraceae</taxon>
        <taxon>Gluconacetobacter</taxon>
    </lineage>
</organism>
<protein>
    <submittedName>
        <fullName evidence="1">Uncharacterized protein</fullName>
    </submittedName>
</protein>
<evidence type="ECO:0000313" key="2">
    <source>
        <dbReference type="Proteomes" id="UP000577891"/>
    </source>
</evidence>
<accession>A0A7W4J1M6</accession>
<evidence type="ECO:0000313" key="1">
    <source>
        <dbReference type="EMBL" id="MBB2172853.1"/>
    </source>
</evidence>
<comment type="caution">
    <text evidence="1">The sequence shown here is derived from an EMBL/GenBank/DDBJ whole genome shotgun (WGS) entry which is preliminary data.</text>
</comment>